<keyword evidence="2" id="KW-1185">Reference proteome</keyword>
<protein>
    <submittedName>
        <fullName evidence="1">Quinone oxidoreductase</fullName>
    </submittedName>
</protein>
<dbReference type="EMBL" id="MU274913">
    <property type="protein sequence ID" value="KAI0088494.1"/>
    <property type="molecule type" value="Genomic_DNA"/>
</dbReference>
<sequence>MRAVIVKDGKGPIENLYIGEIEKPSPGNSEVLVQIKAFGLNRMDISQRNGYYPPPPGAPDTLGVEFSGIVTELGEGAGKRWKVGDEVIGLAGGGAYAEFIRLYETHLMPKPKHLTWEEAASIPENFLTAYQALIVLAQLKKGEDVLVHAGASGVGLAAIQLARLYEAKTVTATTSNKEKIDYLLQIPSGATHGVNYKTQDFAAEVKGITDGKGVDVIIDFVGRTHWHKNIDSLARDGRMIILAVLSGKDVDHLDIGQILYKRLRIEGSTLRSRSAEYQADLIARFEKDILGEITNSSGNGKVRTYVHQVFPLENIQEAHRTMEADKNIGKLIVTIP</sequence>
<evidence type="ECO:0000313" key="2">
    <source>
        <dbReference type="Proteomes" id="UP001055072"/>
    </source>
</evidence>
<dbReference type="Proteomes" id="UP001055072">
    <property type="component" value="Unassembled WGS sequence"/>
</dbReference>
<accession>A0ACB8U326</accession>
<comment type="caution">
    <text evidence="1">The sequence shown here is derived from an EMBL/GenBank/DDBJ whole genome shotgun (WGS) entry which is preliminary data.</text>
</comment>
<name>A0ACB8U326_9APHY</name>
<reference evidence="1" key="1">
    <citation type="journal article" date="2021" name="Environ. Microbiol.">
        <title>Gene family expansions and transcriptome signatures uncover fungal adaptations to wood decay.</title>
        <authorList>
            <person name="Hage H."/>
            <person name="Miyauchi S."/>
            <person name="Viragh M."/>
            <person name="Drula E."/>
            <person name="Min B."/>
            <person name="Chaduli D."/>
            <person name="Navarro D."/>
            <person name="Favel A."/>
            <person name="Norest M."/>
            <person name="Lesage-Meessen L."/>
            <person name="Balint B."/>
            <person name="Merenyi Z."/>
            <person name="de Eugenio L."/>
            <person name="Morin E."/>
            <person name="Martinez A.T."/>
            <person name="Baldrian P."/>
            <person name="Stursova M."/>
            <person name="Martinez M.J."/>
            <person name="Novotny C."/>
            <person name="Magnuson J.K."/>
            <person name="Spatafora J.W."/>
            <person name="Maurice S."/>
            <person name="Pangilinan J."/>
            <person name="Andreopoulos W."/>
            <person name="LaButti K."/>
            <person name="Hundley H."/>
            <person name="Na H."/>
            <person name="Kuo A."/>
            <person name="Barry K."/>
            <person name="Lipzen A."/>
            <person name="Henrissat B."/>
            <person name="Riley R."/>
            <person name="Ahrendt S."/>
            <person name="Nagy L.G."/>
            <person name="Grigoriev I.V."/>
            <person name="Martin F."/>
            <person name="Rosso M.N."/>
        </authorList>
    </citation>
    <scope>NUCLEOTIDE SEQUENCE</scope>
    <source>
        <strain evidence="1">CBS 384.51</strain>
    </source>
</reference>
<organism evidence="1 2">
    <name type="scientific">Irpex rosettiformis</name>
    <dbReference type="NCBI Taxonomy" id="378272"/>
    <lineage>
        <taxon>Eukaryota</taxon>
        <taxon>Fungi</taxon>
        <taxon>Dikarya</taxon>
        <taxon>Basidiomycota</taxon>
        <taxon>Agaricomycotina</taxon>
        <taxon>Agaricomycetes</taxon>
        <taxon>Polyporales</taxon>
        <taxon>Irpicaceae</taxon>
        <taxon>Irpex</taxon>
    </lineage>
</organism>
<gene>
    <name evidence="1" type="ORF">BDY19DRAFT_985425</name>
</gene>
<proteinExistence type="predicted"/>
<evidence type="ECO:0000313" key="1">
    <source>
        <dbReference type="EMBL" id="KAI0088494.1"/>
    </source>
</evidence>